<evidence type="ECO:0000313" key="4">
    <source>
        <dbReference type="Proteomes" id="UP000887563"/>
    </source>
</evidence>
<keyword evidence="2" id="KW-1133">Transmembrane helix</keyword>
<feature type="compositionally biased region" description="Polar residues" evidence="1">
    <location>
        <begin position="29"/>
        <end position="39"/>
    </location>
</feature>
<feature type="region of interest" description="Disordered" evidence="1">
    <location>
        <begin position="16"/>
        <end position="93"/>
    </location>
</feature>
<dbReference type="SUPFAM" id="SSF50729">
    <property type="entry name" value="PH domain-like"/>
    <property type="match status" value="1"/>
</dbReference>
<dbReference type="Proteomes" id="UP000887563">
    <property type="component" value="Unplaced"/>
</dbReference>
<dbReference type="GO" id="GO:0005096">
    <property type="term" value="F:GTPase activator activity"/>
    <property type="evidence" value="ECO:0007669"/>
    <property type="project" value="TreeGrafter"/>
</dbReference>
<protein>
    <submittedName>
        <fullName evidence="5">PH domain-containing protein</fullName>
    </submittedName>
</protein>
<dbReference type="InterPro" id="IPR001849">
    <property type="entry name" value="PH_domain"/>
</dbReference>
<evidence type="ECO:0000256" key="1">
    <source>
        <dbReference type="SAM" id="MobiDB-lite"/>
    </source>
</evidence>
<dbReference type="PANTHER" id="PTHR23179:SF3">
    <property type="entry name" value="RHO GTPASE-ACTIVATING PROTEIN 20"/>
    <property type="match status" value="1"/>
</dbReference>
<evidence type="ECO:0000256" key="2">
    <source>
        <dbReference type="SAM" id="Phobius"/>
    </source>
</evidence>
<keyword evidence="4" id="KW-1185">Reference proteome</keyword>
<proteinExistence type="predicted"/>
<keyword evidence="2" id="KW-0812">Transmembrane</keyword>
<dbReference type="Gene3D" id="2.30.29.30">
    <property type="entry name" value="Pleckstrin-homology domain (PH domain)/Phosphotyrosine-binding domain (PTB)"/>
    <property type="match status" value="1"/>
</dbReference>
<feature type="transmembrane region" description="Helical" evidence="2">
    <location>
        <begin position="332"/>
        <end position="349"/>
    </location>
</feature>
<dbReference type="InterPro" id="IPR047887">
    <property type="entry name" value="ARHGAP20_PH"/>
</dbReference>
<dbReference type="InterPro" id="IPR011993">
    <property type="entry name" value="PH-like_dom_sf"/>
</dbReference>
<organism evidence="4 5">
    <name type="scientific">Meloidogyne incognita</name>
    <name type="common">Southern root-knot nematode worm</name>
    <name type="synonym">Oxyuris incognita</name>
    <dbReference type="NCBI Taxonomy" id="6306"/>
    <lineage>
        <taxon>Eukaryota</taxon>
        <taxon>Metazoa</taxon>
        <taxon>Ecdysozoa</taxon>
        <taxon>Nematoda</taxon>
        <taxon>Chromadorea</taxon>
        <taxon>Rhabditida</taxon>
        <taxon>Tylenchina</taxon>
        <taxon>Tylenchomorpha</taxon>
        <taxon>Tylenchoidea</taxon>
        <taxon>Meloidogynidae</taxon>
        <taxon>Meloidogyninae</taxon>
        <taxon>Meloidogyne</taxon>
        <taxon>Meloidogyne incognita group</taxon>
    </lineage>
</organism>
<name>A0A914MJQ4_MELIC</name>
<sequence>MRLSQPIVQCGNIQTANDNKNARRRSHSATRSFTDSTVNFMGRIGQSLRIASSSTNRKRLQNKQEKSSTEQQQENEETQQQQLPAEITSGRRQSLAEQWFRTVRMRRRGARGIAGTQSEELSRKNFIDQHQPRPHNLLIGQEKQNNKELIMPAGEEDDEEIKILTSNQQQMLDNNGNNFIRSSSPSSAGFGCSAAVSRSCPPTPRPAMRQRYLKEGYCQLTSIQTLSQHNRYMFLFDDVLLICKEKGEHNSCYKLKEKVSLEFLWLSSNNCTNSFLLGWPTTRNYIAHFSTEREKTDWFEKLNSAIQRRLRPKSTTIGVFVQIEGRQQVKNFYFFLNFFFLIFKFNFFLF</sequence>
<dbReference type="AlphaFoldDB" id="A0A914MJQ4"/>
<evidence type="ECO:0000259" key="3">
    <source>
        <dbReference type="PROSITE" id="PS50003"/>
    </source>
</evidence>
<dbReference type="SMART" id="SM00233">
    <property type="entry name" value="PH"/>
    <property type="match status" value="1"/>
</dbReference>
<dbReference type="PANTHER" id="PTHR23179">
    <property type="entry name" value="T-CELL ACTIVATION RHO GTPASE ACTIVATING PROTEIN-RELATED"/>
    <property type="match status" value="1"/>
</dbReference>
<dbReference type="PROSITE" id="PS50003">
    <property type="entry name" value="PH_DOMAIN"/>
    <property type="match status" value="1"/>
</dbReference>
<accession>A0A914MJQ4</accession>
<dbReference type="Pfam" id="PF22286">
    <property type="entry name" value="RHG20_PH"/>
    <property type="match status" value="1"/>
</dbReference>
<reference evidence="5" key="1">
    <citation type="submission" date="2022-11" db="UniProtKB">
        <authorList>
            <consortium name="WormBaseParasite"/>
        </authorList>
    </citation>
    <scope>IDENTIFICATION</scope>
</reference>
<evidence type="ECO:0000313" key="5">
    <source>
        <dbReference type="WBParaSite" id="Minc3s01605g25057"/>
    </source>
</evidence>
<keyword evidence="2" id="KW-0472">Membrane</keyword>
<dbReference type="WBParaSite" id="Minc3s01605g25057">
    <property type="protein sequence ID" value="Minc3s01605g25057"/>
    <property type="gene ID" value="Minc3s01605g25057"/>
</dbReference>
<feature type="domain" description="PH" evidence="3">
    <location>
        <begin position="211"/>
        <end position="307"/>
    </location>
</feature>